<dbReference type="AlphaFoldDB" id="A0A2D4IN14"/>
<protein>
    <submittedName>
        <fullName evidence="2">Uncharacterized protein</fullName>
    </submittedName>
</protein>
<dbReference type="GO" id="GO:0005815">
    <property type="term" value="C:microtubule organizing center"/>
    <property type="evidence" value="ECO:0007669"/>
    <property type="project" value="TreeGrafter"/>
</dbReference>
<reference evidence="2" key="2">
    <citation type="submission" date="2017-11" db="EMBL/GenBank/DDBJ databases">
        <title>Coralsnake Venomics: Analyses of Venom Gland Transcriptomes and Proteomes of Six Brazilian Taxa.</title>
        <authorList>
            <person name="Aird S.D."/>
            <person name="Jorge da Silva N."/>
            <person name="Qiu L."/>
            <person name="Villar-Briones A."/>
            <person name="Aparecida-Saddi V."/>
            <person name="Campos-Telles M.P."/>
            <person name="Grau M."/>
            <person name="Mikheyev A.S."/>
        </authorList>
    </citation>
    <scope>NUCLEOTIDE SEQUENCE</scope>
    <source>
        <tissue evidence="2">Venom_gland</tissue>
    </source>
</reference>
<dbReference type="PANTHER" id="PTHR15128">
    <property type="entry name" value="TAL1 SCL INTERRUPTING LOCUS"/>
    <property type="match status" value="1"/>
</dbReference>
<dbReference type="EMBL" id="IACK01111542">
    <property type="protein sequence ID" value="LAA85577.1"/>
    <property type="molecule type" value="Transcribed_RNA"/>
</dbReference>
<reference evidence="2" key="1">
    <citation type="submission" date="2017-07" db="EMBL/GenBank/DDBJ databases">
        <authorList>
            <person name="Mikheyev A."/>
            <person name="Grau M."/>
        </authorList>
    </citation>
    <scope>NUCLEOTIDE SEQUENCE</scope>
    <source>
        <tissue evidence="2">Venom_gland</tissue>
    </source>
</reference>
<dbReference type="GO" id="GO:0031023">
    <property type="term" value="P:microtubule organizing center organization"/>
    <property type="evidence" value="ECO:0007669"/>
    <property type="project" value="TreeGrafter"/>
</dbReference>
<dbReference type="InterPro" id="IPR026123">
    <property type="entry name" value="STIL"/>
</dbReference>
<accession>A0A2D4IN14</accession>
<dbReference type="GO" id="GO:0007052">
    <property type="term" value="P:mitotic spindle organization"/>
    <property type="evidence" value="ECO:0007669"/>
    <property type="project" value="TreeGrafter"/>
</dbReference>
<dbReference type="GO" id="GO:0071539">
    <property type="term" value="P:protein localization to centrosome"/>
    <property type="evidence" value="ECO:0007669"/>
    <property type="project" value="TreeGrafter"/>
</dbReference>
<dbReference type="PANTHER" id="PTHR15128:SF0">
    <property type="entry name" value="SCL-INTERRUPTING LOCUS PROTEIN"/>
    <property type="match status" value="1"/>
</dbReference>
<name>A0A2D4IN14_MICLE</name>
<dbReference type="GO" id="GO:0007224">
    <property type="term" value="P:smoothened signaling pathway"/>
    <property type="evidence" value="ECO:0007669"/>
    <property type="project" value="TreeGrafter"/>
</dbReference>
<evidence type="ECO:0000313" key="2">
    <source>
        <dbReference type="EMBL" id="LAA85577.1"/>
    </source>
</evidence>
<sequence>MKEDLIKDECTTSLKTNKAQKSSASDMVLRDKDSVLNATLKQLRNLGVNFDSPEKMNNVHKVENAGVLACINPEAIVPGLNYISFANVGMSGLTPTGADLSMEANAIALKYLNENQLSQLSLNHSSQRNSVTSSLQTLLQTNTEKSLMGLGLISPGNMSFATKRYMRKYGLLQSSDGSDDEEEQPSENYKSKESLEPVLHLDFNPVLEGFASWKGCSTGEKQINFDPTHCKTESSCHLLHSEGPILRNVTNALLPPRILHQNNETPHPFLKDLKPKMKLLPGEAEFTQHPDKENLNVHIVTGTPQTPSVDNLNQAENVNLVGTFLDVKQLRQLPKLF</sequence>
<organism evidence="2">
    <name type="scientific">Micrurus lemniscatus lemniscatus</name>
    <dbReference type="NCBI Taxonomy" id="129467"/>
    <lineage>
        <taxon>Eukaryota</taxon>
        <taxon>Metazoa</taxon>
        <taxon>Chordata</taxon>
        <taxon>Craniata</taxon>
        <taxon>Vertebrata</taxon>
        <taxon>Euteleostomi</taxon>
        <taxon>Lepidosauria</taxon>
        <taxon>Squamata</taxon>
        <taxon>Bifurcata</taxon>
        <taxon>Unidentata</taxon>
        <taxon>Episquamata</taxon>
        <taxon>Toxicofera</taxon>
        <taxon>Serpentes</taxon>
        <taxon>Colubroidea</taxon>
        <taxon>Elapidae</taxon>
        <taxon>Elapinae</taxon>
        <taxon>Micrurus</taxon>
    </lineage>
</organism>
<proteinExistence type="predicted"/>
<evidence type="ECO:0000256" key="1">
    <source>
        <dbReference type="SAM" id="MobiDB-lite"/>
    </source>
</evidence>
<feature type="region of interest" description="Disordered" evidence="1">
    <location>
        <begin position="173"/>
        <end position="193"/>
    </location>
</feature>